<dbReference type="Proteomes" id="UP001189624">
    <property type="component" value="Chromosome 8"/>
</dbReference>
<sequence length="136" mass="15330">MDFFSYMVEKSYMFLLCNGLLALIAMNSGLVSSSTPPPTHQSIEQHVVVVIEKSIQLDSMDSDIAVAASIVGEETESRQEEDKILVSMEQEKVVSQHIQEEEGNALAIIEEHEHDVDTDELNKKIEDFIKRMKATF</sequence>
<dbReference type="Gramene" id="rna-AYBTSS11_LOCUS23620">
    <property type="protein sequence ID" value="CAJ1971619.1"/>
    <property type="gene ID" value="gene-AYBTSS11_LOCUS23620"/>
</dbReference>
<gene>
    <name evidence="1" type="ORF">AYBTSS11_LOCUS23620</name>
</gene>
<name>A0AA86VUI9_9FABA</name>
<reference evidence="1" key="1">
    <citation type="submission" date="2023-10" db="EMBL/GenBank/DDBJ databases">
        <authorList>
            <person name="Domelevo Entfellner J.-B."/>
        </authorList>
    </citation>
    <scope>NUCLEOTIDE SEQUENCE</scope>
</reference>
<evidence type="ECO:0000313" key="2">
    <source>
        <dbReference type="Proteomes" id="UP001189624"/>
    </source>
</evidence>
<proteinExistence type="predicted"/>
<dbReference type="EMBL" id="OY731405">
    <property type="protein sequence ID" value="CAJ1971619.1"/>
    <property type="molecule type" value="Genomic_DNA"/>
</dbReference>
<evidence type="ECO:0000313" key="1">
    <source>
        <dbReference type="EMBL" id="CAJ1971619.1"/>
    </source>
</evidence>
<accession>A0AA86VUI9</accession>
<dbReference type="AlphaFoldDB" id="A0AA86VUI9"/>
<evidence type="ECO:0008006" key="3">
    <source>
        <dbReference type="Google" id="ProtNLM"/>
    </source>
</evidence>
<protein>
    <recommendedName>
        <fullName evidence="3">Transmembrane protein</fullName>
    </recommendedName>
</protein>
<dbReference type="PANTHER" id="PTHR34947:SF3">
    <property type="entry name" value="TRANSMEMBRANE PROTEIN"/>
    <property type="match status" value="1"/>
</dbReference>
<dbReference type="PANTHER" id="PTHR34947">
    <property type="entry name" value="TRANSMEMBRANE PROTEIN"/>
    <property type="match status" value="1"/>
</dbReference>
<keyword evidence="2" id="KW-1185">Reference proteome</keyword>
<organism evidence="1 2">
    <name type="scientific">Sphenostylis stenocarpa</name>
    <dbReference type="NCBI Taxonomy" id="92480"/>
    <lineage>
        <taxon>Eukaryota</taxon>
        <taxon>Viridiplantae</taxon>
        <taxon>Streptophyta</taxon>
        <taxon>Embryophyta</taxon>
        <taxon>Tracheophyta</taxon>
        <taxon>Spermatophyta</taxon>
        <taxon>Magnoliopsida</taxon>
        <taxon>eudicotyledons</taxon>
        <taxon>Gunneridae</taxon>
        <taxon>Pentapetalae</taxon>
        <taxon>rosids</taxon>
        <taxon>fabids</taxon>
        <taxon>Fabales</taxon>
        <taxon>Fabaceae</taxon>
        <taxon>Papilionoideae</taxon>
        <taxon>50 kb inversion clade</taxon>
        <taxon>NPAAA clade</taxon>
        <taxon>indigoferoid/millettioid clade</taxon>
        <taxon>Phaseoleae</taxon>
        <taxon>Sphenostylis</taxon>
    </lineage>
</organism>